<evidence type="ECO:0000256" key="2">
    <source>
        <dbReference type="ARBA" id="ARBA00022729"/>
    </source>
</evidence>
<dbReference type="SUPFAM" id="SSF51445">
    <property type="entry name" value="(Trans)glycosidases"/>
    <property type="match status" value="1"/>
</dbReference>
<keyword evidence="2" id="KW-0732">Signal</keyword>
<accession>A0ABZ0W6E1</accession>
<proteinExistence type="inferred from homology"/>
<evidence type="ECO:0000256" key="1">
    <source>
        <dbReference type="ARBA" id="ARBA00005382"/>
    </source>
</evidence>
<feature type="domain" description="Glycosyl hydrolase family 30 TIM-barrel" evidence="5">
    <location>
        <begin position="85"/>
        <end position="416"/>
    </location>
</feature>
<evidence type="ECO:0000313" key="7">
    <source>
        <dbReference type="EMBL" id="WQD38868.1"/>
    </source>
</evidence>
<dbReference type="PANTHER" id="PTHR11069">
    <property type="entry name" value="GLUCOSYLCERAMIDASE"/>
    <property type="match status" value="1"/>
</dbReference>
<dbReference type="Gene3D" id="3.20.20.80">
    <property type="entry name" value="Glycosidases"/>
    <property type="match status" value="1"/>
</dbReference>
<dbReference type="InterPro" id="IPR013780">
    <property type="entry name" value="Glyco_hydro_b"/>
</dbReference>
<dbReference type="PRINTS" id="PR00843">
    <property type="entry name" value="GLHYDRLASE30"/>
</dbReference>
<organism evidence="7 8">
    <name type="scientific">Niabella yanshanensis</name>
    <dbReference type="NCBI Taxonomy" id="577386"/>
    <lineage>
        <taxon>Bacteria</taxon>
        <taxon>Pseudomonadati</taxon>
        <taxon>Bacteroidota</taxon>
        <taxon>Chitinophagia</taxon>
        <taxon>Chitinophagales</taxon>
        <taxon>Chitinophagaceae</taxon>
        <taxon>Niabella</taxon>
    </lineage>
</organism>
<evidence type="ECO:0000259" key="6">
    <source>
        <dbReference type="Pfam" id="PF17189"/>
    </source>
</evidence>
<dbReference type="Proteomes" id="UP001325680">
    <property type="component" value="Chromosome"/>
</dbReference>
<dbReference type="PANTHER" id="PTHR11069:SF23">
    <property type="entry name" value="LYSOSOMAL ACID GLUCOSYLCERAMIDASE"/>
    <property type="match status" value="1"/>
</dbReference>
<dbReference type="Pfam" id="PF17189">
    <property type="entry name" value="Glyco_hydro_30C"/>
    <property type="match status" value="1"/>
</dbReference>
<dbReference type="Pfam" id="PF02055">
    <property type="entry name" value="Glyco_hydro_30"/>
    <property type="match status" value="1"/>
</dbReference>
<dbReference type="RefSeq" id="WP_114793255.1">
    <property type="nucleotide sequence ID" value="NZ_CP139960.1"/>
</dbReference>
<comment type="similarity">
    <text evidence="1 4">Belongs to the glycosyl hydrolase 30 family.</text>
</comment>
<feature type="domain" description="Glycosyl hydrolase family 30 beta sandwich" evidence="6">
    <location>
        <begin position="419"/>
        <end position="478"/>
    </location>
</feature>
<keyword evidence="8" id="KW-1185">Reference proteome</keyword>
<evidence type="ECO:0000256" key="4">
    <source>
        <dbReference type="RuleBase" id="RU361188"/>
    </source>
</evidence>
<evidence type="ECO:0000313" key="8">
    <source>
        <dbReference type="Proteomes" id="UP001325680"/>
    </source>
</evidence>
<protein>
    <submittedName>
        <fullName evidence="7">Glycoside hydrolase family 30 beta sandwich domain-containing protein</fullName>
    </submittedName>
</protein>
<dbReference type="InterPro" id="IPR017853">
    <property type="entry name" value="GH"/>
</dbReference>
<dbReference type="InterPro" id="IPR033453">
    <property type="entry name" value="Glyco_hydro_30_TIM-barrel"/>
</dbReference>
<keyword evidence="3 4" id="KW-0378">Hydrolase</keyword>
<dbReference type="EMBL" id="CP139960">
    <property type="protein sequence ID" value="WQD38868.1"/>
    <property type="molecule type" value="Genomic_DNA"/>
</dbReference>
<dbReference type="GO" id="GO:0016787">
    <property type="term" value="F:hydrolase activity"/>
    <property type="evidence" value="ECO:0007669"/>
    <property type="project" value="UniProtKB-KW"/>
</dbReference>
<evidence type="ECO:0000259" key="5">
    <source>
        <dbReference type="Pfam" id="PF02055"/>
    </source>
</evidence>
<gene>
    <name evidence="7" type="ORF">U0035_01755</name>
</gene>
<sequence length="480" mass="52135">MNYKRNIAAFSVIALVSIYAQCNKSGSPGAGAPLPSFESDGSLAVWVTKADSSVLLKKVNTIRFSPGTATTAAIQVDSSQAFQGIDGFGYTLTGGSATLINQLSAPVKAALLQELFGNDENSISISYLRVSVGASDLDPAAFSYNDLPAGQTDVQQDQFSIAPDKKDLVPVLKSILAINPKIKILASPWSPPAWMKDNGATKGGSLKREYHASYAQYFVKYIQAMKAEGIAIDALTIQNEPLHPGNNPSLLMLADQQRDFIKEALGPAFKAADIKTKIILYDHNLDRPDYPISILNDPEAKKYIDGSAFHLYAGNVNAMSQVYNAHPDKRLYFTEQWTGSTGNFNGDLKWHVKNVVIGTMKNWSRVALEWNLASDPAYRPHTPGGCTQCKGALTINGNQVNRNVGYYIIAHASKFIPDGSRRVSSTELDGLSNVAFVTPQGKKVLLVLNEQNMDKAFNINFNGQQASYTITANTVATIVW</sequence>
<keyword evidence="4" id="KW-0326">Glycosidase</keyword>
<evidence type="ECO:0000256" key="3">
    <source>
        <dbReference type="ARBA" id="ARBA00022801"/>
    </source>
</evidence>
<reference evidence="7 8" key="1">
    <citation type="submission" date="2023-12" db="EMBL/GenBank/DDBJ databases">
        <title>Genome sequencing and assembly of bacterial species from a model synthetic community.</title>
        <authorList>
            <person name="Hogle S.L."/>
        </authorList>
    </citation>
    <scope>NUCLEOTIDE SEQUENCE [LARGE SCALE GENOMIC DNA]</scope>
    <source>
        <strain evidence="7 8">HAMBI_3031</strain>
    </source>
</reference>
<dbReference type="InterPro" id="IPR033452">
    <property type="entry name" value="GH30_C"/>
</dbReference>
<name>A0ABZ0W6E1_9BACT</name>
<dbReference type="Gene3D" id="2.60.40.1180">
    <property type="entry name" value="Golgi alpha-mannosidase II"/>
    <property type="match status" value="1"/>
</dbReference>
<dbReference type="InterPro" id="IPR001139">
    <property type="entry name" value="Glyco_hydro_30"/>
</dbReference>